<evidence type="ECO:0000313" key="1">
    <source>
        <dbReference type="EMBL" id="GBN06305.1"/>
    </source>
</evidence>
<name>A0A4Y2KVH1_ARAVE</name>
<proteinExistence type="predicted"/>
<keyword evidence="2" id="KW-1185">Reference proteome</keyword>
<sequence length="42" mass="4890">MGGSMANLTYTRFEDTTDLWWNRILNLEHSSPDAEYLSPGYH</sequence>
<accession>A0A4Y2KVH1</accession>
<organism evidence="1 2">
    <name type="scientific">Araneus ventricosus</name>
    <name type="common">Orbweaver spider</name>
    <name type="synonym">Epeira ventricosa</name>
    <dbReference type="NCBI Taxonomy" id="182803"/>
    <lineage>
        <taxon>Eukaryota</taxon>
        <taxon>Metazoa</taxon>
        <taxon>Ecdysozoa</taxon>
        <taxon>Arthropoda</taxon>
        <taxon>Chelicerata</taxon>
        <taxon>Arachnida</taxon>
        <taxon>Araneae</taxon>
        <taxon>Araneomorphae</taxon>
        <taxon>Entelegynae</taxon>
        <taxon>Araneoidea</taxon>
        <taxon>Araneidae</taxon>
        <taxon>Araneus</taxon>
    </lineage>
</organism>
<dbReference type="EMBL" id="BGPR01196576">
    <property type="protein sequence ID" value="GBN06305.1"/>
    <property type="molecule type" value="Genomic_DNA"/>
</dbReference>
<dbReference type="Proteomes" id="UP000499080">
    <property type="component" value="Unassembled WGS sequence"/>
</dbReference>
<feature type="non-terminal residue" evidence="1">
    <location>
        <position position="42"/>
    </location>
</feature>
<dbReference type="AlphaFoldDB" id="A0A4Y2KVH1"/>
<reference evidence="1 2" key="1">
    <citation type="journal article" date="2019" name="Sci. Rep.">
        <title>Orb-weaving spider Araneus ventricosus genome elucidates the spidroin gene catalogue.</title>
        <authorList>
            <person name="Kono N."/>
            <person name="Nakamura H."/>
            <person name="Ohtoshi R."/>
            <person name="Moran D.A.P."/>
            <person name="Shinohara A."/>
            <person name="Yoshida Y."/>
            <person name="Fujiwara M."/>
            <person name="Mori M."/>
            <person name="Tomita M."/>
            <person name="Arakawa K."/>
        </authorList>
    </citation>
    <scope>NUCLEOTIDE SEQUENCE [LARGE SCALE GENOMIC DNA]</scope>
</reference>
<comment type="caution">
    <text evidence="1">The sequence shown here is derived from an EMBL/GenBank/DDBJ whole genome shotgun (WGS) entry which is preliminary data.</text>
</comment>
<evidence type="ECO:0000313" key="2">
    <source>
        <dbReference type="Proteomes" id="UP000499080"/>
    </source>
</evidence>
<protein>
    <submittedName>
        <fullName evidence="1">Uncharacterized protein</fullName>
    </submittedName>
</protein>
<gene>
    <name evidence="1" type="ORF">AVEN_57144_1</name>
</gene>